<gene>
    <name evidence="2" type="ORF">VB264_13025</name>
</gene>
<dbReference type="RefSeq" id="WP_323250001.1">
    <property type="nucleotide sequence ID" value="NZ_JAYFUL010000019.1"/>
</dbReference>
<accession>A0ABU5QNR2</accession>
<comment type="caution">
    <text evidence="2">The sequence shown here is derived from an EMBL/GenBank/DDBJ whole genome shotgun (WGS) entry which is preliminary data.</text>
</comment>
<evidence type="ECO:0000313" key="2">
    <source>
        <dbReference type="EMBL" id="MEA5258712.1"/>
    </source>
</evidence>
<name>A0ABU5QNR2_9BACT</name>
<keyword evidence="3" id="KW-1185">Reference proteome</keyword>
<dbReference type="EMBL" id="JAYFUL010000019">
    <property type="protein sequence ID" value="MEA5258712.1"/>
    <property type="molecule type" value="Genomic_DNA"/>
</dbReference>
<evidence type="ECO:0000256" key="1">
    <source>
        <dbReference type="SAM" id="MobiDB-lite"/>
    </source>
</evidence>
<evidence type="ECO:0000313" key="3">
    <source>
        <dbReference type="Proteomes" id="UP001304671"/>
    </source>
</evidence>
<dbReference type="Proteomes" id="UP001304671">
    <property type="component" value="Unassembled WGS sequence"/>
</dbReference>
<feature type="region of interest" description="Disordered" evidence="1">
    <location>
        <begin position="1"/>
        <end position="21"/>
    </location>
</feature>
<organism evidence="2 3">
    <name type="scientific">Arcicella aquatica</name>
    <dbReference type="NCBI Taxonomy" id="217141"/>
    <lineage>
        <taxon>Bacteria</taxon>
        <taxon>Pseudomonadati</taxon>
        <taxon>Bacteroidota</taxon>
        <taxon>Cytophagia</taxon>
        <taxon>Cytophagales</taxon>
        <taxon>Flectobacillaceae</taxon>
        <taxon>Arcicella</taxon>
    </lineage>
</organism>
<feature type="compositionally biased region" description="Basic and acidic residues" evidence="1">
    <location>
        <begin position="7"/>
        <end position="21"/>
    </location>
</feature>
<reference evidence="2 3" key="1">
    <citation type="submission" date="2023-12" db="EMBL/GenBank/DDBJ databases">
        <title>Novel species of the genus Arcicella isolated from rivers.</title>
        <authorList>
            <person name="Lu H."/>
        </authorList>
    </citation>
    <scope>NUCLEOTIDE SEQUENCE [LARGE SCALE GENOMIC DNA]</scope>
    <source>
        <strain evidence="2 3">LMG 21963</strain>
    </source>
</reference>
<sequence>MGTTKIETTKEKVKKEAAEHKAETLEKKGAVAKAEAKETIDDIKLGALNLAEKAADKFEEVKAKVKKAI</sequence>
<protein>
    <submittedName>
        <fullName evidence="2">Uncharacterized protein</fullName>
    </submittedName>
</protein>
<proteinExistence type="predicted"/>